<dbReference type="OrthoDB" id="9816422at2"/>
<dbReference type="EMBL" id="RFLY01000011">
    <property type="protein sequence ID" value="RMH90997.1"/>
    <property type="molecule type" value="Genomic_DNA"/>
</dbReference>
<reference evidence="2 3" key="1">
    <citation type="submission" date="2018-10" db="EMBL/GenBank/DDBJ databases">
        <title>Proposal of Lysobacter pythonis sp. nov. isolated from royal pythons (Python regius).</title>
        <authorList>
            <person name="Hans-Juergen B."/>
            <person name="Huptas C."/>
            <person name="Sandra B."/>
            <person name="Igor L."/>
            <person name="Joachim S."/>
            <person name="Siegfried S."/>
            <person name="Mareike W."/>
            <person name="Peter K."/>
        </authorList>
    </citation>
    <scope>NUCLEOTIDE SEQUENCE [LARGE SCALE GENOMIC DNA]</scope>
    <source>
        <strain evidence="2 3">4284/11</strain>
    </source>
</reference>
<feature type="region of interest" description="Disordered" evidence="1">
    <location>
        <begin position="88"/>
        <end position="108"/>
    </location>
</feature>
<evidence type="ECO:0000313" key="2">
    <source>
        <dbReference type="EMBL" id="RMH90997.1"/>
    </source>
</evidence>
<evidence type="ECO:0000313" key="3">
    <source>
        <dbReference type="Proteomes" id="UP000275012"/>
    </source>
</evidence>
<organism evidence="2 3">
    <name type="scientific">Solilutibacter pythonis</name>
    <dbReference type="NCBI Taxonomy" id="2483112"/>
    <lineage>
        <taxon>Bacteria</taxon>
        <taxon>Pseudomonadati</taxon>
        <taxon>Pseudomonadota</taxon>
        <taxon>Gammaproteobacteria</taxon>
        <taxon>Lysobacterales</taxon>
        <taxon>Lysobacteraceae</taxon>
        <taxon>Solilutibacter</taxon>
    </lineage>
</organism>
<proteinExistence type="predicted"/>
<gene>
    <name evidence="2" type="ORF">EBB59_08595</name>
</gene>
<dbReference type="AlphaFoldDB" id="A0A3M2HXU1"/>
<name>A0A3M2HXU1_9GAMM</name>
<comment type="caution">
    <text evidence="2">The sequence shown here is derived from an EMBL/GenBank/DDBJ whole genome shotgun (WGS) entry which is preliminary data.</text>
</comment>
<dbReference type="Proteomes" id="UP000275012">
    <property type="component" value="Unassembled WGS sequence"/>
</dbReference>
<evidence type="ECO:0000256" key="1">
    <source>
        <dbReference type="SAM" id="MobiDB-lite"/>
    </source>
</evidence>
<protein>
    <submittedName>
        <fullName evidence="2">Uncharacterized protein</fullName>
    </submittedName>
</protein>
<keyword evidence="3" id="KW-1185">Reference proteome</keyword>
<accession>A0A3M2HXU1</accession>
<sequence length="108" mass="12253">MNKQKTIRKQKGLGIFAIQRPSKGHASAVCQLNLRGLDDSLAVISASTDNVEILHALLREESQRREVPIDQLRPEQWLERFYAERKGSGKQRLRDVQPAYARRASDAA</sequence>